<proteinExistence type="predicted"/>
<gene>
    <name evidence="1" type="ORF">ABDK96_14805</name>
</gene>
<comment type="caution">
    <text evidence="1">The sequence shown here is derived from an EMBL/GenBank/DDBJ whole genome shotgun (WGS) entry which is preliminary data.</text>
</comment>
<keyword evidence="2" id="KW-1185">Reference proteome</keyword>
<dbReference type="RefSeq" id="WP_347921620.1">
    <property type="nucleotide sequence ID" value="NZ_JBDXMX010000007.1"/>
</dbReference>
<reference evidence="1 2" key="1">
    <citation type="submission" date="2024-05" db="EMBL/GenBank/DDBJ databases">
        <authorList>
            <person name="Yi C."/>
        </authorList>
    </citation>
    <scope>NUCLEOTIDE SEQUENCE [LARGE SCALE GENOMIC DNA]</scope>
    <source>
        <strain evidence="1 2">XS13</strain>
    </source>
</reference>
<name>A0ABV0IN48_9MICC</name>
<evidence type="ECO:0000313" key="1">
    <source>
        <dbReference type="EMBL" id="MEO9248952.1"/>
    </source>
</evidence>
<evidence type="ECO:0000313" key="2">
    <source>
        <dbReference type="Proteomes" id="UP001484097"/>
    </source>
</evidence>
<organism evidence="1 2">
    <name type="scientific">Citricoccus nitrophenolicus</name>
    <dbReference type="NCBI Taxonomy" id="863575"/>
    <lineage>
        <taxon>Bacteria</taxon>
        <taxon>Bacillati</taxon>
        <taxon>Actinomycetota</taxon>
        <taxon>Actinomycetes</taxon>
        <taxon>Micrococcales</taxon>
        <taxon>Micrococcaceae</taxon>
        <taxon>Citricoccus</taxon>
    </lineage>
</organism>
<protein>
    <submittedName>
        <fullName evidence="1">Uncharacterized protein</fullName>
    </submittedName>
</protein>
<dbReference type="Proteomes" id="UP001484097">
    <property type="component" value="Unassembled WGS sequence"/>
</dbReference>
<dbReference type="EMBL" id="JBDXMX010000007">
    <property type="protein sequence ID" value="MEO9248952.1"/>
    <property type="molecule type" value="Genomic_DNA"/>
</dbReference>
<accession>A0ABV0IN48</accession>
<sequence>MTAEAMVLLSELDPYRLDPGTPDGAPADEYAPEADAIARHLLSHRAIDLEQVDAIWHDWFGESLSQITATGAAEDLVAHLNRLVQGSRSASTEAMTGCRANG</sequence>